<reference evidence="2" key="1">
    <citation type="submission" date="2021-02" db="EMBL/GenBank/DDBJ databases">
        <authorList>
            <person name="Nowell W R."/>
        </authorList>
    </citation>
    <scope>NUCLEOTIDE SEQUENCE</scope>
</reference>
<feature type="non-terminal residue" evidence="2">
    <location>
        <position position="1"/>
    </location>
</feature>
<dbReference type="Proteomes" id="UP000681967">
    <property type="component" value="Unassembled WGS sequence"/>
</dbReference>
<protein>
    <recommendedName>
        <fullName evidence="4">BHLH domain-containing protein</fullName>
    </recommendedName>
</protein>
<evidence type="ECO:0000313" key="2">
    <source>
        <dbReference type="EMBL" id="CAF5179414.1"/>
    </source>
</evidence>
<dbReference type="AlphaFoldDB" id="A0A8S3HAR9"/>
<organism evidence="2 3">
    <name type="scientific">Rotaria magnacalcarata</name>
    <dbReference type="NCBI Taxonomy" id="392030"/>
    <lineage>
        <taxon>Eukaryota</taxon>
        <taxon>Metazoa</taxon>
        <taxon>Spiralia</taxon>
        <taxon>Gnathifera</taxon>
        <taxon>Rotifera</taxon>
        <taxon>Eurotatoria</taxon>
        <taxon>Bdelloidea</taxon>
        <taxon>Philodinida</taxon>
        <taxon>Philodinidae</taxon>
        <taxon>Rotaria</taxon>
    </lineage>
</organism>
<gene>
    <name evidence="2" type="ORF">BYL167_LOCUS78724</name>
    <name evidence="1" type="ORF">GIL414_LOCUS22865</name>
</gene>
<dbReference type="EMBL" id="CAJOBH010289538">
    <property type="protein sequence ID" value="CAF5179414.1"/>
    <property type="molecule type" value="Genomic_DNA"/>
</dbReference>
<name>A0A8S3HAR9_9BILA</name>
<evidence type="ECO:0000313" key="3">
    <source>
        <dbReference type="Proteomes" id="UP000681967"/>
    </source>
</evidence>
<accession>A0A8S3HAR9</accession>
<dbReference type="Gene3D" id="4.10.280.10">
    <property type="entry name" value="Helix-loop-helix DNA-binding domain"/>
    <property type="match status" value="1"/>
</dbReference>
<evidence type="ECO:0008006" key="4">
    <source>
        <dbReference type="Google" id="ProtNLM"/>
    </source>
</evidence>
<evidence type="ECO:0000313" key="1">
    <source>
        <dbReference type="EMBL" id="CAF4231610.1"/>
    </source>
</evidence>
<dbReference type="EMBL" id="CAJOBJ010023837">
    <property type="protein sequence ID" value="CAF4231610.1"/>
    <property type="molecule type" value="Genomic_DNA"/>
</dbReference>
<comment type="caution">
    <text evidence="2">The sequence shown here is derived from an EMBL/GenBank/DDBJ whole genome shotgun (WGS) entry which is preliminary data.</text>
</comment>
<dbReference type="GO" id="GO:0046983">
    <property type="term" value="F:protein dimerization activity"/>
    <property type="evidence" value="ECO:0007669"/>
    <property type="project" value="InterPro"/>
</dbReference>
<dbReference type="InterPro" id="IPR036638">
    <property type="entry name" value="HLH_DNA-bd_sf"/>
</dbReference>
<dbReference type="Proteomes" id="UP000681720">
    <property type="component" value="Unassembled WGS sequence"/>
</dbReference>
<sequence>DSKQNKGTILRASVDYIKILRRQYDNAVLIEEKYQMLAQQNMALQERVKVS</sequence>
<proteinExistence type="predicted"/>
<dbReference type="SUPFAM" id="SSF47459">
    <property type="entry name" value="HLH, helix-loop-helix DNA-binding domain"/>
    <property type="match status" value="1"/>
</dbReference>